<proteinExistence type="predicted"/>
<feature type="chain" id="PRO_5011694112" evidence="1">
    <location>
        <begin position="21"/>
        <end position="115"/>
    </location>
</feature>
<dbReference type="AlphaFoldDB" id="A0A1I6W2K5"/>
<reference evidence="3" key="1">
    <citation type="submission" date="2016-10" db="EMBL/GenBank/DDBJ databases">
        <authorList>
            <person name="Varghese N."/>
            <person name="Submissions S."/>
        </authorList>
    </citation>
    <scope>NUCLEOTIDE SEQUENCE [LARGE SCALE GENOMIC DNA]</scope>
    <source>
        <strain evidence="3">DSM 26894</strain>
    </source>
</reference>
<evidence type="ECO:0000313" key="3">
    <source>
        <dbReference type="Proteomes" id="UP000199392"/>
    </source>
</evidence>
<dbReference type="EMBL" id="FOZW01000014">
    <property type="protein sequence ID" value="SFT19874.1"/>
    <property type="molecule type" value="Genomic_DNA"/>
</dbReference>
<evidence type="ECO:0000256" key="1">
    <source>
        <dbReference type="SAM" id="SignalP"/>
    </source>
</evidence>
<protein>
    <submittedName>
        <fullName evidence="2">Uncharacterized protein</fullName>
    </submittedName>
</protein>
<organism evidence="2 3">
    <name type="scientific">Alloyangia pacifica</name>
    <dbReference type="NCBI Taxonomy" id="311180"/>
    <lineage>
        <taxon>Bacteria</taxon>
        <taxon>Pseudomonadati</taxon>
        <taxon>Pseudomonadota</taxon>
        <taxon>Alphaproteobacteria</taxon>
        <taxon>Rhodobacterales</taxon>
        <taxon>Roseobacteraceae</taxon>
        <taxon>Alloyangia</taxon>
    </lineage>
</organism>
<name>A0A1I6W2K5_9RHOB</name>
<dbReference type="RefSeq" id="WP_245696206.1">
    <property type="nucleotide sequence ID" value="NZ_FNCL01000015.1"/>
</dbReference>
<sequence length="115" mass="11839">MIKAPLLAALAIALPVVASAGSLTLSEPLAGGTLREGTVDMSVYTQPAGETGVEVVAFYTERAGAEPLRLAMRLEEGDSTTFGLPGVSGVSYRFERSADAVIVTSAPARTELALN</sequence>
<accession>A0A1I6W2K5</accession>
<evidence type="ECO:0000313" key="2">
    <source>
        <dbReference type="EMBL" id="SFT19874.1"/>
    </source>
</evidence>
<feature type="signal peptide" evidence="1">
    <location>
        <begin position="1"/>
        <end position="20"/>
    </location>
</feature>
<dbReference type="STRING" id="311180.SAMN04488050_11429"/>
<keyword evidence="3" id="KW-1185">Reference proteome</keyword>
<keyword evidence="1" id="KW-0732">Signal</keyword>
<dbReference type="Proteomes" id="UP000199392">
    <property type="component" value="Unassembled WGS sequence"/>
</dbReference>
<gene>
    <name evidence="2" type="ORF">SAMN04488050_11429</name>
</gene>